<protein>
    <submittedName>
        <fullName evidence="12">Nuclear protein</fullName>
    </submittedName>
</protein>
<evidence type="ECO:0000256" key="4">
    <source>
        <dbReference type="ARBA" id="ARBA00022728"/>
    </source>
</evidence>
<dbReference type="GO" id="GO:0003729">
    <property type="term" value="F:mRNA binding"/>
    <property type="evidence" value="ECO:0007669"/>
    <property type="project" value="InterPro"/>
</dbReference>
<gene>
    <name evidence="12" type="ORF">A3Q56_02935</name>
</gene>
<feature type="domain" description="SMB" evidence="11">
    <location>
        <begin position="67"/>
        <end position="87"/>
    </location>
</feature>
<dbReference type="InterPro" id="IPR001212">
    <property type="entry name" value="Somatomedin_B_dom"/>
</dbReference>
<evidence type="ECO:0000256" key="5">
    <source>
        <dbReference type="ARBA" id="ARBA00022737"/>
    </source>
</evidence>
<organism evidence="12 13">
    <name type="scientific">Intoshia linei</name>
    <dbReference type="NCBI Taxonomy" id="1819745"/>
    <lineage>
        <taxon>Eukaryota</taxon>
        <taxon>Metazoa</taxon>
        <taxon>Spiralia</taxon>
        <taxon>Lophotrochozoa</taxon>
        <taxon>Mesozoa</taxon>
        <taxon>Orthonectida</taxon>
        <taxon>Rhopaluridae</taxon>
        <taxon>Intoshia</taxon>
    </lineage>
</organism>
<reference evidence="12 13" key="1">
    <citation type="submission" date="2016-04" db="EMBL/GenBank/DDBJ databases">
        <title>The genome of Intoshia linei affirms orthonectids as highly simplified spiralians.</title>
        <authorList>
            <person name="Mikhailov K.V."/>
            <person name="Slusarev G.S."/>
            <person name="Nikitin M.A."/>
            <person name="Logacheva M.D."/>
            <person name="Penin A."/>
            <person name="Aleoshin V."/>
            <person name="Panchin Y.V."/>
        </authorList>
    </citation>
    <scope>NUCLEOTIDE SEQUENCE [LARGE SCALE GENOMIC DNA]</scope>
    <source>
        <strain evidence="12">Intl2013</strain>
        <tissue evidence="12">Whole animal</tissue>
    </source>
</reference>
<name>A0A177B6X9_9BILA</name>
<dbReference type="InterPro" id="IPR038737">
    <property type="entry name" value="SF3b_su1-like"/>
</dbReference>
<dbReference type="GO" id="GO:0000245">
    <property type="term" value="P:spliceosomal complex assembly"/>
    <property type="evidence" value="ECO:0007669"/>
    <property type="project" value="InterPro"/>
</dbReference>
<evidence type="ECO:0000256" key="9">
    <source>
        <dbReference type="SAM" id="MobiDB-lite"/>
    </source>
</evidence>
<dbReference type="OrthoDB" id="438939at2759"/>
<comment type="subcellular location">
    <subcellularLocation>
        <location evidence="1">Nucleus</location>
    </subcellularLocation>
</comment>
<keyword evidence="3" id="KW-0507">mRNA processing</keyword>
<comment type="similarity">
    <text evidence="2">Belongs to the SF3B1 family.</text>
</comment>
<dbReference type="FunFam" id="1.25.10.10:FF:000039">
    <property type="entry name" value="Splicing factor 3B subunit 1"/>
    <property type="match status" value="1"/>
</dbReference>
<keyword evidence="13" id="KW-1185">Reference proteome</keyword>
<evidence type="ECO:0000256" key="6">
    <source>
        <dbReference type="ARBA" id="ARBA00023157"/>
    </source>
</evidence>
<feature type="compositionally biased region" description="Basic and acidic residues" evidence="9">
    <location>
        <begin position="325"/>
        <end position="335"/>
    </location>
</feature>
<evidence type="ECO:0000256" key="3">
    <source>
        <dbReference type="ARBA" id="ARBA00022664"/>
    </source>
</evidence>
<evidence type="ECO:0000256" key="7">
    <source>
        <dbReference type="ARBA" id="ARBA00023187"/>
    </source>
</evidence>
<evidence type="ECO:0000313" key="13">
    <source>
        <dbReference type="Proteomes" id="UP000078046"/>
    </source>
</evidence>
<dbReference type="Gene3D" id="1.25.10.10">
    <property type="entry name" value="Leucine-rich Repeat Variant"/>
    <property type="match status" value="2"/>
</dbReference>
<dbReference type="Proteomes" id="UP000078046">
    <property type="component" value="Unassembled WGS sequence"/>
</dbReference>
<evidence type="ECO:0000313" key="12">
    <source>
        <dbReference type="EMBL" id="OAF69341.1"/>
    </source>
</evidence>
<dbReference type="InterPro" id="IPR054573">
    <property type="entry name" value="PP2A/SF3B1-like_HEAT"/>
</dbReference>
<dbReference type="Pfam" id="PF22646">
    <property type="entry name" value="PPP2R1A-like_HEAT"/>
    <property type="match status" value="1"/>
</dbReference>
<keyword evidence="4" id="KW-0747">Spliceosome</keyword>
<keyword evidence="10" id="KW-0732">Signal</keyword>
<feature type="compositionally biased region" description="Basic and acidic residues" evidence="9">
    <location>
        <begin position="484"/>
        <end position="497"/>
    </location>
</feature>
<evidence type="ECO:0000256" key="2">
    <source>
        <dbReference type="ARBA" id="ARBA00005754"/>
    </source>
</evidence>
<keyword evidence="7" id="KW-0508">mRNA splicing</keyword>
<dbReference type="SUPFAM" id="SSF48371">
    <property type="entry name" value="ARM repeat"/>
    <property type="match status" value="1"/>
</dbReference>
<feature type="compositionally biased region" description="Basic and acidic residues" evidence="9">
    <location>
        <begin position="416"/>
        <end position="429"/>
    </location>
</feature>
<evidence type="ECO:0000256" key="8">
    <source>
        <dbReference type="ARBA" id="ARBA00023242"/>
    </source>
</evidence>
<proteinExistence type="inferred from homology"/>
<sequence length="1506" mass="172278">MNIFVFVLIVLYPVHADLGNFIYRNRNKNMTGLCETCCPGRNVSCRVQIRTNISALSMYVKKFQRYCFCDQDCVILKDCCSNYYDKCLIGSKCIYDDWSNWSMCKPHCKPVGTQRRWHKASNLDRNYINGCKLEYEHRECKPTCHRKRRKTNLHNYEAVIIPAIYSLARTNGSLNKFVGINQNLHQYYSPSNYQNYTRYYIYRITPSILNCKKKNEVNPLISKHIWCVVCEWPVMDHSNCRSSDAHVWHVYNSTCKGKWNLMSTKLIKKTQPTEFYFKEYSKSKLDEINKFKSNAKKPKYSDYIDEIEKEEGPDLEEFTKHKRIRQMDKETEYQSRRRSRKLSPTRHDPFAMDAVTPDVTSERRTYADVMNDSKLIEESKEIQKKIIEKVKEGKLESKVKSDKRKEKHLSGQRTRIIIDSREKWEDTPKQYDTPSKAFEPSTPGSISDAVTPMNVSMASTPNTVNRTWDATPGVSDTPKSSRKNRWDQTPRIDRDTPDMSWGETPRAGTSVRDTPKSSGRTPSRTPDSKRRSRWDQTPIGAHTPSTPSTPGFTPSGPTPAGSRAMGLRTPATERRVVMTPDMMQNYALQNEIDEKNRYLTDADLDTIFPSGFRIIQPPVNYIPIRTPNRKLMATPTPIAGTPAGFRIQTPDQKRHIIDMQPPGENMPMLKPDDLQYFDSLLVDVDEDSLTHEEKRDRKIMQLLVKIKNGTPQMRKSAMRHITENARAYGAAALFNIILPLLMSPTLEEQESHLMVKVIDRILYKLDDLVRPYVHKILVVIEPLLIDEDYYARVEGREIISNLAKAAGLATMISTMRPDIDNNDEYVRNTTARAFAVVSSALGIPNMLPFLKAVCKSQKSWQARHTGIKIVQQVAILVGCAILPYLKSLVEIIEHGLVDTQQKVRTITALALAGLAEASSPYGIESFDTVLKPLWKGIRLHSGKGLAAFLKAIGYLIPLMDAEYANYYTREVMVILVREFQSPDEEMKKIVLKVVKQCCSTDGVEADYIRNDIMPPFFKSFWNQRMSLDKRNYKQLVETTVEIGGKVGSADIIDRIVNDLKDENEHYRKMIIETIDCLMTEMGSDHIDARLEEQLIDGILYAFQEQNADDDGVLDGFGAIVNSLGIRVKPYLPQICATILWRLNNKSAKVRQQAADLISRIANVIKVCQEEKLMGHLGVVLYEYLGEEYPEVLGSILSGLRAIVSVIGMTKMSPPIKDLLPRLTPILKNRHEKVQENCIDLVGRIADRGSEFVPAREWMRICFELLELLKAHKKSIRRATVNTFGYIAKAIGPHDVLATLLNNLKVQERQNRVCTTVAIAIVSETCAPFTVLPALLNEYRVHEMNVQNGVLKSLSFMFEYIGEMAKDYIYAIVPLLEDALMERDLVHRQTAMSSIGHLALGVYGFNCEDALIHLLNYVWPNIYEVSPHVVQAFMLSIEGFRLGIGPQILMQYCIQGLFHPARKVRDVHWRVYNNIYIGSQDALTAHYPRINNDGKNTYIRYELDYIL</sequence>
<keyword evidence="8" id="KW-0539">Nucleus</keyword>
<dbReference type="FunFam" id="1.25.10.10:FF:000088">
    <property type="entry name" value="Splicing factor 3b, subunit 1"/>
    <property type="match status" value="1"/>
</dbReference>
<feature type="compositionally biased region" description="Polar residues" evidence="9">
    <location>
        <begin position="516"/>
        <end position="525"/>
    </location>
</feature>
<evidence type="ECO:0000256" key="10">
    <source>
        <dbReference type="SAM" id="SignalP"/>
    </source>
</evidence>
<feature type="signal peptide" evidence="10">
    <location>
        <begin position="1"/>
        <end position="16"/>
    </location>
</feature>
<comment type="caution">
    <text evidence="12">The sequence shown here is derived from an EMBL/GenBank/DDBJ whole genome shotgun (WGS) entry which is preliminary data.</text>
</comment>
<accession>A0A177B6X9</accession>
<dbReference type="PANTHER" id="PTHR12097">
    <property type="entry name" value="SPLICING FACTOR 3B, SUBUNIT 1-RELATED"/>
    <property type="match status" value="1"/>
</dbReference>
<dbReference type="PROSITE" id="PS00524">
    <property type="entry name" value="SMB_1"/>
    <property type="match status" value="1"/>
</dbReference>
<feature type="region of interest" description="Disordered" evidence="9">
    <location>
        <begin position="396"/>
        <end position="571"/>
    </location>
</feature>
<dbReference type="EMBL" id="LWCA01000297">
    <property type="protein sequence ID" value="OAF69341.1"/>
    <property type="molecule type" value="Genomic_DNA"/>
</dbReference>
<evidence type="ECO:0000256" key="1">
    <source>
        <dbReference type="ARBA" id="ARBA00004123"/>
    </source>
</evidence>
<dbReference type="InterPro" id="IPR016024">
    <property type="entry name" value="ARM-type_fold"/>
</dbReference>
<keyword evidence="5" id="KW-0677">Repeat</keyword>
<feature type="chain" id="PRO_5008056866" evidence="10">
    <location>
        <begin position="17"/>
        <end position="1506"/>
    </location>
</feature>
<keyword evidence="6" id="KW-1015">Disulfide bond</keyword>
<feature type="compositionally biased region" description="Low complexity" evidence="9">
    <location>
        <begin position="543"/>
        <end position="562"/>
    </location>
</feature>
<dbReference type="Pfam" id="PF08920">
    <property type="entry name" value="SF3b1"/>
    <property type="match status" value="1"/>
</dbReference>
<feature type="region of interest" description="Disordered" evidence="9">
    <location>
        <begin position="323"/>
        <end position="352"/>
    </location>
</feature>
<dbReference type="GO" id="GO:0005681">
    <property type="term" value="C:spliceosomal complex"/>
    <property type="evidence" value="ECO:0007669"/>
    <property type="project" value="UniProtKB-KW"/>
</dbReference>
<feature type="compositionally biased region" description="Polar residues" evidence="9">
    <location>
        <begin position="453"/>
        <end position="468"/>
    </location>
</feature>
<evidence type="ECO:0000259" key="11">
    <source>
        <dbReference type="PROSITE" id="PS00524"/>
    </source>
</evidence>
<dbReference type="InterPro" id="IPR011989">
    <property type="entry name" value="ARM-like"/>
</dbReference>
<dbReference type="InterPro" id="IPR015016">
    <property type="entry name" value="SF3b_su1"/>
</dbReference>